<proteinExistence type="predicted"/>
<reference evidence="2 3" key="1">
    <citation type="submission" date="2015-06" db="EMBL/GenBank/DDBJ databases">
        <title>Improved classification and identification of acetic acid bacteria using matrix-assisted laser desorption/ionization time-of-flight mass spectrometry; Gluconobacter nephelii and Gluconobacter uchimurae are later heterotypic synonyms of Gluconobacter japonicus and Gluconobacter oxydans, respectively.</title>
        <authorList>
            <person name="Li L."/>
            <person name="Cleenwerck I."/>
            <person name="De Vuyst L."/>
            <person name="Vandamme P."/>
        </authorList>
    </citation>
    <scope>NUCLEOTIDE SEQUENCE [LARGE SCALE GENOMIC DNA]</scope>
    <source>
        <strain evidence="2 3">LMG 1764</strain>
    </source>
</reference>
<feature type="compositionally biased region" description="Basic and acidic residues" evidence="1">
    <location>
        <begin position="21"/>
        <end position="39"/>
    </location>
</feature>
<protein>
    <submittedName>
        <fullName evidence="2">Uncharacterized protein</fullName>
    </submittedName>
</protein>
<evidence type="ECO:0000313" key="3">
    <source>
        <dbReference type="Proteomes" id="UP000075573"/>
    </source>
</evidence>
<feature type="region of interest" description="Disordered" evidence="1">
    <location>
        <begin position="1"/>
        <end position="63"/>
    </location>
</feature>
<gene>
    <name evidence="2" type="ORF">AD929_04260</name>
</gene>
<evidence type="ECO:0000256" key="1">
    <source>
        <dbReference type="SAM" id="MobiDB-lite"/>
    </source>
</evidence>
<dbReference type="PATRIC" id="fig|442.7.peg.2332"/>
<sequence length="445" mass="45405">MTGMKDSELPNIEGLEGLPLDGHDGNDDHEGHYPDHEQNGADGNGEEEEPEGEGEEEAEAAQSGGRGKAIRIAALCGGVAVACLAGLQVPAVRNHIPFLGHSAPQAPAAHPAIPQHAPFPNAFPGQRPGVPGAAPGIAGGPGMTSPGLTPPGLTPPGMTTPGQAPVHGVSQPGQPALAMNQGLPATGLHPVGGPQMVNPSAQTSQPAAVPGPESLGASQPQVGGLDDAGPASLPSASPAPASVVPNGGVQNSDAPASDGGASSASVADFLKLAAPHFDDVQKSVDSAKSAILQGQDQEREDIRQLSDKIDSLAKGQSELSQKLSTVTTPLHQPSAIHTAAVRPARVDTRVNHAPVRKAPRPVRPVEVKDSITNYRLVGVSRHAVLVEGPRGWFEVQIGSMARGQDGQDIPAIGVVQNMQNVDGYWEVTTSTGGVIREPRHVVARG</sequence>
<feature type="compositionally biased region" description="Low complexity" evidence="1">
    <location>
        <begin position="230"/>
        <end position="242"/>
    </location>
</feature>
<dbReference type="AlphaFoldDB" id="A0A149QXJ6"/>
<feature type="compositionally biased region" description="Acidic residues" evidence="1">
    <location>
        <begin position="44"/>
        <end position="59"/>
    </location>
</feature>
<evidence type="ECO:0000313" key="2">
    <source>
        <dbReference type="EMBL" id="KXV02025.1"/>
    </source>
</evidence>
<dbReference type="Proteomes" id="UP000075573">
    <property type="component" value="Unassembled WGS sequence"/>
</dbReference>
<feature type="region of interest" description="Disordered" evidence="1">
    <location>
        <begin position="137"/>
        <end position="262"/>
    </location>
</feature>
<name>A0A149QXJ6_9PROT</name>
<dbReference type="EMBL" id="LHZB01000104">
    <property type="protein sequence ID" value="KXV02025.1"/>
    <property type="molecule type" value="Genomic_DNA"/>
</dbReference>
<organism evidence="2 3">
    <name type="scientific">Gluconobacter potus</name>
    <dbReference type="NCBI Taxonomy" id="2724927"/>
    <lineage>
        <taxon>Bacteria</taxon>
        <taxon>Pseudomonadati</taxon>
        <taxon>Pseudomonadota</taxon>
        <taxon>Alphaproteobacteria</taxon>
        <taxon>Acetobacterales</taxon>
        <taxon>Acetobacteraceae</taxon>
        <taxon>Gluconobacter</taxon>
    </lineage>
</organism>
<feature type="compositionally biased region" description="Low complexity" evidence="1">
    <location>
        <begin position="252"/>
        <end position="262"/>
    </location>
</feature>
<accession>A0A149QXJ6</accession>
<comment type="caution">
    <text evidence="2">The sequence shown here is derived from an EMBL/GenBank/DDBJ whole genome shotgun (WGS) entry which is preliminary data.</text>
</comment>
<feature type="compositionally biased region" description="Polar residues" evidence="1">
    <location>
        <begin position="197"/>
        <end position="206"/>
    </location>
</feature>